<dbReference type="AlphaFoldDB" id="A0A3M8QPJ6"/>
<dbReference type="OrthoDB" id="5297149at2"/>
<evidence type="ECO:0000313" key="2">
    <source>
        <dbReference type="EMBL" id="RNF58137.1"/>
    </source>
</evidence>
<name>A0A3M8QPJ6_9PROT</name>
<keyword evidence="1" id="KW-0812">Transmembrane</keyword>
<keyword evidence="1" id="KW-1133">Transmembrane helix</keyword>
<keyword evidence="1" id="KW-0472">Membrane</keyword>
<comment type="caution">
    <text evidence="2">The sequence shown here is derived from an EMBL/GenBank/DDBJ whole genome shotgun (WGS) entry which is preliminary data.</text>
</comment>
<feature type="transmembrane region" description="Helical" evidence="1">
    <location>
        <begin position="12"/>
        <end position="33"/>
    </location>
</feature>
<organism evidence="2">
    <name type="scientific">Acidithiobacillus sulfuriphilus</name>
    <dbReference type="NCBI Taxonomy" id="1867749"/>
    <lineage>
        <taxon>Bacteria</taxon>
        <taxon>Pseudomonadati</taxon>
        <taxon>Pseudomonadota</taxon>
        <taxon>Acidithiobacillia</taxon>
        <taxon>Acidithiobacillales</taxon>
        <taxon>Acidithiobacillaceae</taxon>
        <taxon>Acidithiobacillus</taxon>
    </lineage>
</organism>
<gene>
    <name evidence="2" type="ORF">EC580_13355</name>
</gene>
<sequence>MMAAPTARATRRFAAFLFTAIAIYGLWAIFLSIHTIVQQAPVRRHLWLALETLRQLPPDADVAAAQRSARLLVARWNQIYPHNPCGTGPAFVLAQDLPARHACLVSVGVQGDHLRVRAYDTQGYAMDNIYEALYPPPTPKVE</sequence>
<protein>
    <submittedName>
        <fullName evidence="2">Uncharacterized protein</fullName>
    </submittedName>
</protein>
<evidence type="ECO:0000256" key="1">
    <source>
        <dbReference type="SAM" id="Phobius"/>
    </source>
</evidence>
<accession>A0A3M8QPJ6</accession>
<proteinExistence type="predicted"/>
<reference evidence="2" key="1">
    <citation type="submission" date="2018-10" db="EMBL/GenBank/DDBJ databases">
        <title>Acidithiobacillus sulfuriphilus sp. nov.: an extremely acidophilic sulfur-oxidizing chemolithotroph isolated from a neutral pH environment.</title>
        <authorList>
            <person name="Falagan C."/>
            <person name="Moya-Beltran A."/>
            <person name="Quatrini R."/>
            <person name="Johnson D.B."/>
        </authorList>
    </citation>
    <scope>NUCLEOTIDE SEQUENCE [LARGE SCALE GENOMIC DNA]</scope>
    <source>
        <strain evidence="2">CJ-2</strain>
    </source>
</reference>
<dbReference type="EMBL" id="RIZI01000192">
    <property type="protein sequence ID" value="RNF58137.1"/>
    <property type="molecule type" value="Genomic_DNA"/>
</dbReference>